<dbReference type="InterPro" id="IPR011116">
    <property type="entry name" value="SecA_Wing/Scaffold"/>
</dbReference>
<dbReference type="EC" id="7.4.2.8" evidence="11"/>
<evidence type="ECO:0000256" key="4">
    <source>
        <dbReference type="ARBA" id="ARBA00022475"/>
    </source>
</evidence>
<dbReference type="Pfam" id="PF07517">
    <property type="entry name" value="SecA_DEAD"/>
    <property type="match status" value="1"/>
</dbReference>
<evidence type="ECO:0000256" key="10">
    <source>
        <dbReference type="ARBA" id="ARBA00023136"/>
    </source>
</evidence>
<evidence type="ECO:0000256" key="3">
    <source>
        <dbReference type="ARBA" id="ARBA00022448"/>
    </source>
</evidence>
<dbReference type="SMART" id="SM00957">
    <property type="entry name" value="SecA_DEAD"/>
    <property type="match status" value="1"/>
</dbReference>
<dbReference type="GO" id="GO:0008564">
    <property type="term" value="F:protein-exporting ATPase activity"/>
    <property type="evidence" value="ECO:0007669"/>
    <property type="project" value="UniProtKB-EC"/>
</dbReference>
<dbReference type="InterPro" id="IPR036670">
    <property type="entry name" value="SecA_X-link_sf"/>
</dbReference>
<dbReference type="HAMAP" id="MF_01382">
    <property type="entry name" value="SecA"/>
    <property type="match status" value="1"/>
</dbReference>
<proteinExistence type="inferred from homology"/>
<dbReference type="Pfam" id="PF07516">
    <property type="entry name" value="SecA_SW"/>
    <property type="match status" value="1"/>
</dbReference>
<dbReference type="GO" id="GO:0005886">
    <property type="term" value="C:plasma membrane"/>
    <property type="evidence" value="ECO:0007669"/>
    <property type="project" value="UniProtKB-SubCell"/>
</dbReference>
<dbReference type="GO" id="GO:0043952">
    <property type="term" value="P:protein transport by the Sec complex"/>
    <property type="evidence" value="ECO:0007669"/>
    <property type="project" value="TreeGrafter"/>
</dbReference>
<dbReference type="InterPro" id="IPR000185">
    <property type="entry name" value="SecA"/>
</dbReference>
<comment type="subcellular location">
    <subcellularLocation>
        <location evidence="11">Cell membrane</location>
        <topology evidence="11">Peripheral membrane protein</topology>
        <orientation evidence="11">Cytoplasmic side</orientation>
    </subcellularLocation>
    <subcellularLocation>
        <location evidence="11">Cytoplasm</location>
    </subcellularLocation>
    <subcellularLocation>
        <location evidence="1">Membrane</location>
        <topology evidence="1">Peripheral membrane protein</topology>
    </subcellularLocation>
    <text evidence="11">Distribution is 50-50.</text>
</comment>
<comment type="subunit">
    <text evidence="11">Monomer and homodimer. Part of the essential Sec protein translocation apparatus which comprises SecA, SecYEG and auxiliary proteins SecDF. Other proteins may also be involved.</text>
</comment>
<evidence type="ECO:0000313" key="14">
    <source>
        <dbReference type="EMBL" id="TQL81892.1"/>
    </source>
</evidence>
<comment type="function">
    <text evidence="11">Part of the Sec protein translocase complex. Interacts with the SecYEG preprotein conducting channel. Has a central role in coupling the hydrolysis of ATP to the transfer of proteins into and across the cell membrane, serving as an ATP-driven molecular motor driving the stepwise translocation of polypeptide chains across the membrane.</text>
</comment>
<dbReference type="SUPFAM" id="SSF52540">
    <property type="entry name" value="P-loop containing nucleoside triphosphate hydrolases"/>
    <property type="match status" value="2"/>
</dbReference>
<dbReference type="PROSITE" id="PS51196">
    <property type="entry name" value="SECA_MOTOR_DEAD"/>
    <property type="match status" value="1"/>
</dbReference>
<evidence type="ECO:0000256" key="11">
    <source>
        <dbReference type="HAMAP-Rule" id="MF_01382"/>
    </source>
</evidence>
<comment type="caution">
    <text evidence="14">The sequence shown here is derived from an EMBL/GenBank/DDBJ whole genome shotgun (WGS) entry which is preliminary data.</text>
</comment>
<reference evidence="14 15" key="1">
    <citation type="submission" date="2019-06" db="EMBL/GenBank/DDBJ databases">
        <title>Sequencing the genomes of 1000 actinobacteria strains.</title>
        <authorList>
            <person name="Klenk H.-P."/>
        </authorList>
    </citation>
    <scope>NUCLEOTIDE SEQUENCE [LARGE SCALE GENOMIC DNA]</scope>
    <source>
        <strain evidence="14 15">DSM 20169</strain>
    </source>
</reference>
<dbReference type="Gene3D" id="3.40.50.300">
    <property type="entry name" value="P-loop containing nucleotide triphosphate hydrolases"/>
    <property type="match status" value="3"/>
</dbReference>
<dbReference type="AlphaFoldDB" id="A0A543BAR3"/>
<dbReference type="Pfam" id="PF21090">
    <property type="entry name" value="P-loop_SecA"/>
    <property type="match status" value="2"/>
</dbReference>
<feature type="domain" description="SecA family profile" evidence="13">
    <location>
        <begin position="1"/>
        <end position="570"/>
    </location>
</feature>
<comment type="similarity">
    <text evidence="2 11">Belongs to the SecA family.</text>
</comment>
<keyword evidence="11" id="KW-0963">Cytoplasm</keyword>
<evidence type="ECO:0000256" key="9">
    <source>
        <dbReference type="ARBA" id="ARBA00023010"/>
    </source>
</evidence>
<evidence type="ECO:0000256" key="7">
    <source>
        <dbReference type="ARBA" id="ARBA00022927"/>
    </source>
</evidence>
<dbReference type="NCBIfam" id="TIGR04221">
    <property type="entry name" value="SecA2_Mycobac"/>
    <property type="match status" value="1"/>
</dbReference>
<keyword evidence="3 11" id="KW-0813">Transport</keyword>
<keyword evidence="5 11" id="KW-0547">Nucleotide-binding</keyword>
<comment type="catalytic activity">
    <reaction evidence="11">
        <text>ATP + H2O + cellular proteinSide 1 = ADP + phosphate + cellular proteinSide 2.</text>
        <dbReference type="EC" id="7.4.2.8"/>
    </reaction>
</comment>
<evidence type="ECO:0000259" key="13">
    <source>
        <dbReference type="PROSITE" id="PS51196"/>
    </source>
</evidence>
<dbReference type="GO" id="GO:0065002">
    <property type="term" value="P:intracellular protein transmembrane transport"/>
    <property type="evidence" value="ECO:0007669"/>
    <property type="project" value="UniProtKB-UniRule"/>
</dbReference>
<dbReference type="PANTHER" id="PTHR30612">
    <property type="entry name" value="SECA INNER MEMBRANE COMPONENT OF SEC PROTEIN SECRETION SYSTEM"/>
    <property type="match status" value="1"/>
</dbReference>
<keyword evidence="9 11" id="KW-0811">Translocation</keyword>
<keyword evidence="8 11" id="KW-1278">Translocase</keyword>
<evidence type="ECO:0000259" key="12">
    <source>
        <dbReference type="PROSITE" id="PS51192"/>
    </source>
</evidence>
<sequence>METPKWLRRALDLPGATSFASLEPLADQAISLREELRDLSGADLIQRAQVGDGAHAQVLAVAAEASRRALGVVPFREQMLAAAAMLAGFAVELDTGEGKTLAGALAAAGFALKGRSVHVISVNDYLARRDAAWMGPLYAALGLSVTAVEESTGTEQRRAAYRGDVVYVSVSEVGYDVLRDRFCIHEDDRVSPAMDVAIVDEADAVMIDEAIIPLVLAGTAAIPEGDVAQSASLVLDLEDGVDYLVDDDGATVTFTDKALDELESQLGGINLYSPENIPTLTGLTLALHAKVLMRRDVDYIVDGDDLRLVNTTRGRVAEGQRWPDGMHAAVEAKEGLTSSGAGIVLDQVTVQDLLVTYRTLLGMSGTVLDVSEDLLEFYSLRSGRVERRLPLARSDEPDIIVDTEADVFEAVVDVVQRCHEDARPVLVGTQSVAASEAIGKLLTARGLDVRVLNAKNDEAEAYTVSRAGELGAITISTQMSGRGTDIVLGGVDGADHEAVASVGGLMVIQVGLYPSRRLDAQLRGRAGRQGDPGGSLRIASLQDVLIATTATRTIASQIERPARLTRKRKEYILDVAQDISEAVRADQHRATWGYHRAIALQRSAVLREREALISSDSTLWARLGRVPRDEDDDDFTTAVREVAVSTMDDLWCDHLAMLQETRDGIHLRALGGQNPLDEFHRIALIAFDGFFERVYQAVDRLLFATGELDAQAAAAAARLRRPSATWTYMITDNPLGDAASRAAESLRTMWADRRRR</sequence>
<dbReference type="SMART" id="SM00958">
    <property type="entry name" value="SecA_PP_bind"/>
    <property type="match status" value="1"/>
</dbReference>
<feature type="binding site" evidence="11">
    <location>
        <begin position="96"/>
        <end position="100"/>
    </location>
    <ligand>
        <name>ATP</name>
        <dbReference type="ChEBI" id="CHEBI:30616"/>
    </ligand>
</feature>
<dbReference type="InterPro" id="IPR011115">
    <property type="entry name" value="SecA_DEAD"/>
</dbReference>
<dbReference type="GO" id="GO:0005524">
    <property type="term" value="F:ATP binding"/>
    <property type="evidence" value="ECO:0007669"/>
    <property type="project" value="UniProtKB-UniRule"/>
</dbReference>
<dbReference type="GO" id="GO:0031522">
    <property type="term" value="C:cell envelope Sec protein transport complex"/>
    <property type="evidence" value="ECO:0007669"/>
    <property type="project" value="TreeGrafter"/>
</dbReference>
<protein>
    <recommendedName>
        <fullName evidence="11">Protein translocase subunit SecA</fullName>
        <ecNumber evidence="11">7.4.2.8</ecNumber>
    </recommendedName>
</protein>
<dbReference type="PANTHER" id="PTHR30612:SF0">
    <property type="entry name" value="CHLOROPLAST PROTEIN-TRANSPORTING ATPASE"/>
    <property type="match status" value="1"/>
</dbReference>
<dbReference type="GO" id="GO:0005829">
    <property type="term" value="C:cytosol"/>
    <property type="evidence" value="ECO:0007669"/>
    <property type="project" value="TreeGrafter"/>
</dbReference>
<keyword evidence="10 11" id="KW-0472">Membrane</keyword>
<dbReference type="GO" id="GO:0006605">
    <property type="term" value="P:protein targeting"/>
    <property type="evidence" value="ECO:0007669"/>
    <property type="project" value="UniProtKB-UniRule"/>
</dbReference>
<dbReference type="InterPro" id="IPR044722">
    <property type="entry name" value="SecA_SF2_C"/>
</dbReference>
<keyword evidence="6 11" id="KW-0067">ATP-binding</keyword>
<evidence type="ECO:0000256" key="8">
    <source>
        <dbReference type="ARBA" id="ARBA00022967"/>
    </source>
</evidence>
<evidence type="ECO:0000256" key="5">
    <source>
        <dbReference type="ARBA" id="ARBA00022741"/>
    </source>
</evidence>
<gene>
    <name evidence="11" type="primary">secA</name>
    <name evidence="14" type="ORF">FB560_3373</name>
</gene>
<dbReference type="EMBL" id="VFOX01000002">
    <property type="protein sequence ID" value="TQL81892.1"/>
    <property type="molecule type" value="Genomic_DNA"/>
</dbReference>
<dbReference type="PROSITE" id="PS51192">
    <property type="entry name" value="HELICASE_ATP_BIND_1"/>
    <property type="match status" value="1"/>
</dbReference>
<dbReference type="InterPro" id="IPR036266">
    <property type="entry name" value="SecA_Wing/Scaffold_sf"/>
</dbReference>
<name>A0A543BAR3_9MICO</name>
<evidence type="ECO:0000256" key="2">
    <source>
        <dbReference type="ARBA" id="ARBA00007650"/>
    </source>
</evidence>
<organism evidence="14 15">
    <name type="scientific">Microbacterium saperdae</name>
    <dbReference type="NCBI Taxonomy" id="69368"/>
    <lineage>
        <taxon>Bacteria</taxon>
        <taxon>Bacillati</taxon>
        <taxon>Actinomycetota</taxon>
        <taxon>Actinomycetes</taxon>
        <taxon>Micrococcales</taxon>
        <taxon>Microbacteriaceae</taxon>
        <taxon>Microbacterium</taxon>
    </lineage>
</organism>
<dbReference type="InterPro" id="IPR014018">
    <property type="entry name" value="SecA_motor_DEAD"/>
</dbReference>
<dbReference type="InterPro" id="IPR014001">
    <property type="entry name" value="Helicase_ATP-bd"/>
</dbReference>
<feature type="binding site" evidence="11">
    <location>
        <position position="485"/>
    </location>
    <ligand>
        <name>ATP</name>
        <dbReference type="ChEBI" id="CHEBI:30616"/>
    </ligand>
</feature>
<dbReference type="SUPFAM" id="SSF81767">
    <property type="entry name" value="Pre-protein crosslinking domain of SecA"/>
    <property type="match status" value="1"/>
</dbReference>
<accession>A0A543BAR3</accession>
<keyword evidence="7 11" id="KW-0653">Protein transport</keyword>
<dbReference type="GO" id="GO:0017038">
    <property type="term" value="P:protein import"/>
    <property type="evidence" value="ECO:0007669"/>
    <property type="project" value="InterPro"/>
</dbReference>
<dbReference type="Gene3D" id="3.90.1440.10">
    <property type="entry name" value="SecA, preprotein cross-linking domain"/>
    <property type="match status" value="1"/>
</dbReference>
<dbReference type="InterPro" id="IPR011130">
    <property type="entry name" value="SecA_preprotein_X-link_dom"/>
</dbReference>
<dbReference type="InterPro" id="IPR027417">
    <property type="entry name" value="P-loop_NTPase"/>
</dbReference>
<dbReference type="InterPro" id="IPR026389">
    <property type="entry name" value="SecA_Actinobact-type"/>
</dbReference>
<dbReference type="Proteomes" id="UP000317209">
    <property type="component" value="Unassembled WGS sequence"/>
</dbReference>
<dbReference type="PRINTS" id="PR00906">
    <property type="entry name" value="SECA"/>
</dbReference>
<keyword evidence="15" id="KW-1185">Reference proteome</keyword>
<evidence type="ECO:0000256" key="1">
    <source>
        <dbReference type="ARBA" id="ARBA00004170"/>
    </source>
</evidence>
<dbReference type="FunFam" id="3.40.50.300:FF:000429">
    <property type="entry name" value="Preprotein translocase subunit SecA"/>
    <property type="match status" value="1"/>
</dbReference>
<feature type="binding site" evidence="11">
    <location>
        <position position="78"/>
    </location>
    <ligand>
        <name>ATP</name>
        <dbReference type="ChEBI" id="CHEBI:30616"/>
    </ligand>
</feature>
<keyword evidence="4 11" id="KW-1003">Cell membrane</keyword>
<feature type="domain" description="Helicase ATP-binding" evidence="12">
    <location>
        <begin position="80"/>
        <end position="240"/>
    </location>
</feature>
<dbReference type="SUPFAM" id="SSF81886">
    <property type="entry name" value="Helical scaffold and wing domains of SecA"/>
    <property type="match status" value="1"/>
</dbReference>
<dbReference type="Gene3D" id="1.10.3060.10">
    <property type="entry name" value="Helical scaffold and wing domains of SecA"/>
    <property type="match status" value="1"/>
</dbReference>
<evidence type="ECO:0000313" key="15">
    <source>
        <dbReference type="Proteomes" id="UP000317209"/>
    </source>
</evidence>
<evidence type="ECO:0000256" key="6">
    <source>
        <dbReference type="ARBA" id="ARBA00022840"/>
    </source>
</evidence>
<dbReference type="Pfam" id="PF01043">
    <property type="entry name" value="SecA_PP_bind"/>
    <property type="match status" value="1"/>
</dbReference>